<proteinExistence type="predicted"/>
<dbReference type="CDD" id="cd08556">
    <property type="entry name" value="GDPD"/>
    <property type="match status" value="1"/>
</dbReference>
<evidence type="ECO:0000313" key="3">
    <source>
        <dbReference type="EMBL" id="MFK4265387.1"/>
    </source>
</evidence>
<reference evidence="3 4" key="1">
    <citation type="submission" date="2024-11" db="EMBL/GenBank/DDBJ databases">
        <title>The Natural Products Discovery Center: Release of the First 8490 Sequenced Strains for Exploring Actinobacteria Biosynthetic Diversity.</title>
        <authorList>
            <person name="Kalkreuter E."/>
            <person name="Kautsar S.A."/>
            <person name="Yang D."/>
            <person name="Bader C.D."/>
            <person name="Teijaro C.N."/>
            <person name="Fluegel L."/>
            <person name="Davis C.M."/>
            <person name="Simpson J.R."/>
            <person name="Lauterbach L."/>
            <person name="Steele A.D."/>
            <person name="Gui C."/>
            <person name="Meng S."/>
            <person name="Li G."/>
            <person name="Viehrig K."/>
            <person name="Ye F."/>
            <person name="Su P."/>
            <person name="Kiefer A.F."/>
            <person name="Nichols A."/>
            <person name="Cepeda A.J."/>
            <person name="Yan W."/>
            <person name="Fan B."/>
            <person name="Jiang Y."/>
            <person name="Adhikari A."/>
            <person name="Zheng C.-J."/>
            <person name="Schuster L."/>
            <person name="Cowan T.M."/>
            <person name="Smanski M.J."/>
            <person name="Chevrette M.G."/>
            <person name="De Carvalho L.P.S."/>
            <person name="Shen B."/>
        </authorList>
    </citation>
    <scope>NUCLEOTIDE SEQUENCE [LARGE SCALE GENOMIC DNA]</scope>
    <source>
        <strain evidence="3 4">NPDC020863</strain>
    </source>
</reference>
<feature type="signal peptide" evidence="1">
    <location>
        <begin position="1"/>
        <end position="21"/>
    </location>
</feature>
<gene>
    <name evidence="3" type="ORF">ACI2L5_10625</name>
</gene>
<keyword evidence="4" id="KW-1185">Reference proteome</keyword>
<comment type="caution">
    <text evidence="3">The sequence shown here is derived from an EMBL/GenBank/DDBJ whole genome shotgun (WGS) entry which is preliminary data.</text>
</comment>
<protein>
    <submittedName>
        <fullName evidence="3">Glycerophosphodiester phosphodiesterase</fullName>
    </submittedName>
</protein>
<sequence length="286" mass="31364">MVTRSLLTGIAILTLSVPAAAPTTAPAMAPTAEPPLPSGRRGGFPTADSLPSITYVAHRGGALEVPENSLSGLTAAYERAAAQVLDFDTRMLRDGTLVVMHDATLDRTTYSTGPVKSLTAAQWRSIRLRPGPQLPGLWLPETPPTVGEALDLFGGRKVLMVEAKDPDSLPRLSAMIHERGLTRSVFVNTNRLRVARQAHRMGLLTQLWRSARQLREDRPRAWRGFVDLLDVDYQARKKDLRRAVTSGIRRVWAHTVNTPEARDRMLRLGCGGIISDAPTLLTRTAR</sequence>
<dbReference type="SUPFAM" id="SSF51695">
    <property type="entry name" value="PLC-like phosphodiesterases"/>
    <property type="match status" value="1"/>
</dbReference>
<dbReference type="PROSITE" id="PS51704">
    <property type="entry name" value="GP_PDE"/>
    <property type="match status" value="1"/>
</dbReference>
<dbReference type="Pfam" id="PF03009">
    <property type="entry name" value="GDPD"/>
    <property type="match status" value="1"/>
</dbReference>
<dbReference type="PANTHER" id="PTHR46211">
    <property type="entry name" value="GLYCEROPHOSPHORYL DIESTER PHOSPHODIESTERASE"/>
    <property type="match status" value="1"/>
</dbReference>
<evidence type="ECO:0000259" key="2">
    <source>
        <dbReference type="PROSITE" id="PS51704"/>
    </source>
</evidence>
<feature type="domain" description="GP-PDE" evidence="2">
    <location>
        <begin position="53"/>
        <end position="285"/>
    </location>
</feature>
<feature type="chain" id="PRO_5046441947" evidence="1">
    <location>
        <begin position="22"/>
        <end position="286"/>
    </location>
</feature>
<dbReference type="Gene3D" id="3.20.20.190">
    <property type="entry name" value="Phosphatidylinositol (PI) phosphodiesterase"/>
    <property type="match status" value="1"/>
</dbReference>
<evidence type="ECO:0000256" key="1">
    <source>
        <dbReference type="SAM" id="SignalP"/>
    </source>
</evidence>
<dbReference type="RefSeq" id="WP_358636700.1">
    <property type="nucleotide sequence ID" value="NZ_JBFAEV010000009.1"/>
</dbReference>
<name>A0ABW8LHJ6_9ACTN</name>
<keyword evidence="1" id="KW-0732">Signal</keyword>
<organism evidence="3 4">
    <name type="scientific">Streptomyces milbemycinicus</name>
    <dbReference type="NCBI Taxonomy" id="476552"/>
    <lineage>
        <taxon>Bacteria</taxon>
        <taxon>Bacillati</taxon>
        <taxon>Actinomycetota</taxon>
        <taxon>Actinomycetes</taxon>
        <taxon>Kitasatosporales</taxon>
        <taxon>Streptomycetaceae</taxon>
        <taxon>Streptomyces</taxon>
    </lineage>
</organism>
<dbReference type="EMBL" id="JBJDQH010000003">
    <property type="protein sequence ID" value="MFK4265387.1"/>
    <property type="molecule type" value="Genomic_DNA"/>
</dbReference>
<dbReference type="PANTHER" id="PTHR46211:SF14">
    <property type="entry name" value="GLYCEROPHOSPHODIESTER PHOSPHODIESTERASE"/>
    <property type="match status" value="1"/>
</dbReference>
<evidence type="ECO:0000313" key="4">
    <source>
        <dbReference type="Proteomes" id="UP001620295"/>
    </source>
</evidence>
<accession>A0ABW8LHJ6</accession>
<dbReference type="InterPro" id="IPR030395">
    <property type="entry name" value="GP_PDE_dom"/>
</dbReference>
<dbReference type="InterPro" id="IPR017946">
    <property type="entry name" value="PLC-like_Pdiesterase_TIM-brl"/>
</dbReference>
<dbReference type="Proteomes" id="UP001620295">
    <property type="component" value="Unassembled WGS sequence"/>
</dbReference>